<dbReference type="OrthoDB" id="9787851at2"/>
<evidence type="ECO:0000313" key="7">
    <source>
        <dbReference type="Proteomes" id="UP000215137"/>
    </source>
</evidence>
<organism evidence="6 7">
    <name type="scientific">Cytobacillus kochii</name>
    <dbReference type="NCBI Taxonomy" id="859143"/>
    <lineage>
        <taxon>Bacteria</taxon>
        <taxon>Bacillati</taxon>
        <taxon>Bacillota</taxon>
        <taxon>Bacilli</taxon>
        <taxon>Bacillales</taxon>
        <taxon>Bacillaceae</taxon>
        <taxon>Cytobacillus</taxon>
    </lineage>
</organism>
<dbReference type="CDD" id="cd03214">
    <property type="entry name" value="ABC_Iron-Siderophores_B12_Hemin"/>
    <property type="match status" value="1"/>
</dbReference>
<dbReference type="SMART" id="SM00382">
    <property type="entry name" value="AAA"/>
    <property type="match status" value="1"/>
</dbReference>
<proteinExistence type="predicted"/>
<keyword evidence="3 6" id="KW-0067">ATP-binding</keyword>
<evidence type="ECO:0000256" key="2">
    <source>
        <dbReference type="ARBA" id="ARBA00022741"/>
    </source>
</evidence>
<keyword evidence="1" id="KW-0813">Transport</keyword>
<dbReference type="Pfam" id="PF00005">
    <property type="entry name" value="ABC_tran"/>
    <property type="match status" value="1"/>
</dbReference>
<dbReference type="RefSeq" id="WP_095370846.1">
    <property type="nucleotide sequence ID" value="NZ_CP022983.1"/>
</dbReference>
<dbReference type="Proteomes" id="UP000215137">
    <property type="component" value="Chromosome"/>
</dbReference>
<evidence type="ECO:0000256" key="4">
    <source>
        <dbReference type="ARBA" id="ARBA00022967"/>
    </source>
</evidence>
<keyword evidence="7" id="KW-1185">Reference proteome</keyword>
<dbReference type="InterPro" id="IPR027417">
    <property type="entry name" value="P-loop_NTPase"/>
</dbReference>
<dbReference type="NCBIfam" id="NF010068">
    <property type="entry name" value="PRK13548.1"/>
    <property type="match status" value="1"/>
</dbReference>
<protein>
    <submittedName>
        <fullName evidence="6">Heme ABC transporter ATP-binding protein</fullName>
    </submittedName>
</protein>
<gene>
    <name evidence="6" type="ORF">CKF48_08040</name>
</gene>
<evidence type="ECO:0000313" key="6">
    <source>
        <dbReference type="EMBL" id="ASV67272.1"/>
    </source>
</evidence>
<dbReference type="PANTHER" id="PTHR42794">
    <property type="entry name" value="HEMIN IMPORT ATP-BINDING PROTEIN HMUV"/>
    <property type="match status" value="1"/>
</dbReference>
<dbReference type="PROSITE" id="PS00211">
    <property type="entry name" value="ABC_TRANSPORTER_1"/>
    <property type="match status" value="1"/>
</dbReference>
<dbReference type="InterPro" id="IPR017871">
    <property type="entry name" value="ABC_transporter-like_CS"/>
</dbReference>
<accession>A0A248TGM8</accession>
<dbReference type="FunFam" id="3.40.50.300:FF:000134">
    <property type="entry name" value="Iron-enterobactin ABC transporter ATP-binding protein"/>
    <property type="match status" value="1"/>
</dbReference>
<dbReference type="AlphaFoldDB" id="A0A248TGM8"/>
<dbReference type="InterPro" id="IPR003439">
    <property type="entry name" value="ABC_transporter-like_ATP-bd"/>
</dbReference>
<dbReference type="PANTHER" id="PTHR42794:SF1">
    <property type="entry name" value="HEMIN IMPORT ATP-BINDING PROTEIN HMUV"/>
    <property type="match status" value="1"/>
</dbReference>
<dbReference type="GO" id="GO:0005524">
    <property type="term" value="F:ATP binding"/>
    <property type="evidence" value="ECO:0007669"/>
    <property type="project" value="UniProtKB-KW"/>
</dbReference>
<evidence type="ECO:0000256" key="3">
    <source>
        <dbReference type="ARBA" id="ARBA00022840"/>
    </source>
</evidence>
<dbReference type="Pfam" id="PF01955">
    <property type="entry name" value="CbiZ"/>
    <property type="match status" value="1"/>
</dbReference>
<sequence>MYSLRKINGGYGGKQVIHDVSFEVEKGQLFGILGPNGSGKSTVLKMLSGLIPVTSGEVYLKDQPVQNYNTKEIAKIVAVLPQHAEHSFSYTVKEIVSLGRYAHQSGWFQTWSEDDEEVVQRSMKQTGVQHFAHKNITELSGGERQRVFLAQSLAQEPEILLLDEPTNHLDLSYQKELLDMLKEWTEKKGLTVISIFHDLNLAGLYCDQIVLLNDGKIVCNDKPNEVLQEARIIEVYETEVKKHGHPKVPAPQVVLIPEEKWHNEEIITPAILMVNEEYITLQSAQPLRVMSSGVVGSGIGWYQTFVNRHVDKSYNCDDFYEEMVDFLIEKGFEPSETVGMMTAVYTDDVIYEFYEMDLFSVLIVVTAGVGNAVDASMASKHREVVTPGTINSWIFVNGHLSEEAFIQAMMTATEAKAKVLMDLEVRDKETGTVATGTSTDSILVAATQSGEKIDFAGTVTPLGKIIGKGIYECTQKAIHKSRKRKKETDDD</sequence>
<keyword evidence="4" id="KW-1278">Translocase</keyword>
<dbReference type="PROSITE" id="PS50893">
    <property type="entry name" value="ABC_TRANSPORTER_2"/>
    <property type="match status" value="1"/>
</dbReference>
<dbReference type="SUPFAM" id="SSF52540">
    <property type="entry name" value="P-loop containing nucleoside triphosphate hydrolases"/>
    <property type="match status" value="1"/>
</dbReference>
<evidence type="ECO:0000256" key="1">
    <source>
        <dbReference type="ARBA" id="ARBA00022448"/>
    </source>
</evidence>
<dbReference type="GO" id="GO:0016887">
    <property type="term" value="F:ATP hydrolysis activity"/>
    <property type="evidence" value="ECO:0007669"/>
    <property type="project" value="InterPro"/>
</dbReference>
<feature type="domain" description="ABC transporter" evidence="5">
    <location>
        <begin position="2"/>
        <end position="239"/>
    </location>
</feature>
<name>A0A248TGM8_9BACI</name>
<dbReference type="Gene3D" id="3.40.50.300">
    <property type="entry name" value="P-loop containing nucleotide triphosphate hydrolases"/>
    <property type="match status" value="1"/>
</dbReference>
<dbReference type="KEGG" id="bko:CKF48_08040"/>
<keyword evidence="2" id="KW-0547">Nucleotide-binding</keyword>
<dbReference type="InterPro" id="IPR003593">
    <property type="entry name" value="AAA+_ATPase"/>
</dbReference>
<dbReference type="EMBL" id="CP022983">
    <property type="protein sequence ID" value="ASV67272.1"/>
    <property type="molecule type" value="Genomic_DNA"/>
</dbReference>
<reference evidence="6 7" key="1">
    <citation type="submission" date="2017-08" db="EMBL/GenBank/DDBJ databases">
        <title>Complete Genome Sequence of Bacillus kochii Oregon-R-modENCODE STRAIN BDGP4, isolated from Drosophila melanogaster gut.</title>
        <authorList>
            <person name="Wan K.H."/>
            <person name="Yu C."/>
            <person name="Park S."/>
            <person name="Hammonds A.S."/>
            <person name="Booth B.W."/>
            <person name="Celniker S.E."/>
        </authorList>
    </citation>
    <scope>NUCLEOTIDE SEQUENCE [LARGE SCALE GENOMIC DNA]</scope>
    <source>
        <strain evidence="6 7">BDGP4</strain>
    </source>
</reference>
<evidence type="ECO:0000259" key="5">
    <source>
        <dbReference type="PROSITE" id="PS50893"/>
    </source>
</evidence>
<dbReference type="InterPro" id="IPR002808">
    <property type="entry name" value="AdoCbi_amidolase"/>
</dbReference>